<dbReference type="AlphaFoldDB" id="A0A0V0R2L4"/>
<evidence type="ECO:0000313" key="3">
    <source>
        <dbReference type="EMBL" id="KRX08512.1"/>
    </source>
</evidence>
<name>A0A0V0R2L4_PSEPJ</name>
<feature type="compositionally biased region" description="Basic and acidic residues" evidence="2">
    <location>
        <begin position="390"/>
        <end position="403"/>
    </location>
</feature>
<dbReference type="InParanoid" id="A0A0V0R2L4"/>
<feature type="region of interest" description="Disordered" evidence="2">
    <location>
        <begin position="809"/>
        <end position="828"/>
    </location>
</feature>
<evidence type="ECO:0000256" key="2">
    <source>
        <dbReference type="SAM" id="MobiDB-lite"/>
    </source>
</evidence>
<keyword evidence="1" id="KW-0175">Coiled coil</keyword>
<feature type="region of interest" description="Disordered" evidence="2">
    <location>
        <begin position="198"/>
        <end position="225"/>
    </location>
</feature>
<feature type="region of interest" description="Disordered" evidence="2">
    <location>
        <begin position="383"/>
        <end position="411"/>
    </location>
</feature>
<keyword evidence="4" id="KW-1185">Reference proteome</keyword>
<gene>
    <name evidence="3" type="ORF">PPERSA_12993</name>
</gene>
<proteinExistence type="predicted"/>
<protein>
    <submittedName>
        <fullName evidence="3">Uncharacterized protein</fullName>
    </submittedName>
</protein>
<evidence type="ECO:0000313" key="4">
    <source>
        <dbReference type="Proteomes" id="UP000054937"/>
    </source>
</evidence>
<reference evidence="3 4" key="1">
    <citation type="journal article" date="2015" name="Sci. Rep.">
        <title>Genome of the facultative scuticociliatosis pathogen Pseudocohnilembus persalinus provides insight into its virulence through horizontal gene transfer.</title>
        <authorList>
            <person name="Xiong J."/>
            <person name="Wang G."/>
            <person name="Cheng J."/>
            <person name="Tian M."/>
            <person name="Pan X."/>
            <person name="Warren A."/>
            <person name="Jiang C."/>
            <person name="Yuan D."/>
            <person name="Miao W."/>
        </authorList>
    </citation>
    <scope>NUCLEOTIDE SEQUENCE [LARGE SCALE GENOMIC DNA]</scope>
    <source>
        <strain evidence="3">36N120E</strain>
    </source>
</reference>
<accession>A0A0V0R2L4</accession>
<comment type="caution">
    <text evidence="3">The sequence shown here is derived from an EMBL/GenBank/DDBJ whole genome shotgun (WGS) entry which is preliminary data.</text>
</comment>
<evidence type="ECO:0000256" key="1">
    <source>
        <dbReference type="SAM" id="Coils"/>
    </source>
</evidence>
<dbReference type="Proteomes" id="UP000054937">
    <property type="component" value="Unassembled WGS sequence"/>
</dbReference>
<sequence>MVKNNGMVEKDELNEEKIIQFKLDHQTDLRKQLQLYYKTVKQSDQFQQINVEKNEGKQIDYKIIKKSSDDQIKIEHEEDQKKCKKNSQKKMGGFAQNNQLQQNTNLDKKLLKKESLLLDSSNSKKDIKRLEKRKENLRKLDQILKQKQKQKDKENEANKNTIGVEIQQFNINQKKFSSLEEQNYTQNLQINFNQNIQSHEHDEQQNIQQKNKQVHQDHTSQSTTQDIRQQLENLYKKQQMFQQQQQEIAKQQENLVANYLQMDQFQFNYQNTNNNYLKHNNAQINQNFNNQQQYFCFQPQQQIINQQHPYINQNIQYQQPVQNYSAYQQQYQKYQPYQNCTQQQNLNINVNDINYNSYQSNSIIDNFYINNINSELSQAHDFKNQINTDKNSDKSSGKTERSKSMSNKKFKVLTDNNVSNNINKQKQDIQLNKNFLQTKQQDQDVKILQTQDQINDDGFLSHDQNFSDILAKNQQLENDEEDIFNLQIQGKDETKNLLRNIGNAFKNFIESSYYKPIINKMLGNDANLCNQFLIWVKFNSLESFQTYRTALNVQQQISSIENLEEIFQLYGSKYDNFDWEISQKDIQQIQYIILKEFQQICEKLILISNINQVGFNQESLVGKLENDIITAFQNIVIILGMIFIIIKDESFQNYLASIFNLIEESQSFLNELLSKITNDRLKNFLINNQIPQKICQNLDQISQKYYLKNDLVYMQQVFPEKLDQVIKKQSSTFIDTNSNYQKEADKNIDDLEKFKNNFDIEKIAQFKSQNKLDEQFQLNQQINGKKTFSKSQAVKIEETNAICKSELGSNMEVESTKQEKQTEQNNKQQISVLKEQIDKILRQFDFKRQEQ</sequence>
<feature type="coiled-coil region" evidence="1">
    <location>
        <begin position="113"/>
        <end position="160"/>
    </location>
</feature>
<dbReference type="EMBL" id="LDAU01000063">
    <property type="protein sequence ID" value="KRX08512.1"/>
    <property type="molecule type" value="Genomic_DNA"/>
</dbReference>
<organism evidence="3 4">
    <name type="scientific">Pseudocohnilembus persalinus</name>
    <name type="common">Ciliate</name>
    <dbReference type="NCBI Taxonomy" id="266149"/>
    <lineage>
        <taxon>Eukaryota</taxon>
        <taxon>Sar</taxon>
        <taxon>Alveolata</taxon>
        <taxon>Ciliophora</taxon>
        <taxon>Intramacronucleata</taxon>
        <taxon>Oligohymenophorea</taxon>
        <taxon>Scuticociliatia</taxon>
        <taxon>Philasterida</taxon>
        <taxon>Pseudocohnilembidae</taxon>
        <taxon>Pseudocohnilembus</taxon>
    </lineage>
</organism>